<evidence type="ECO:0000313" key="8">
    <source>
        <dbReference type="Proteomes" id="UP000236248"/>
    </source>
</evidence>
<dbReference type="KEGG" id="ncv:NCAV_0928"/>
<organism evidence="7 8">
    <name type="scientific">Candidatus Nitrosocaldus cavascurensis</name>
    <dbReference type="NCBI Taxonomy" id="2058097"/>
    <lineage>
        <taxon>Archaea</taxon>
        <taxon>Nitrososphaerota</taxon>
        <taxon>Nitrososphaeria</taxon>
        <taxon>Candidatus Nitrosocaldales</taxon>
        <taxon>Candidatus Nitrosocaldaceae</taxon>
        <taxon>Candidatus Nitrosocaldus</taxon>
    </lineage>
</organism>
<evidence type="ECO:0000259" key="6">
    <source>
        <dbReference type="PROSITE" id="PS51462"/>
    </source>
</evidence>
<dbReference type="GeneID" id="41594977"/>
<accession>A0A2K5AR37</accession>
<dbReference type="GO" id="GO:0006167">
    <property type="term" value="P:AMP biosynthetic process"/>
    <property type="evidence" value="ECO:0007669"/>
    <property type="project" value="TreeGrafter"/>
</dbReference>
<protein>
    <recommendedName>
        <fullName evidence="2">Bis(5'-nucleosyl)-tetraphosphatase [asymmetrical]</fullName>
    </recommendedName>
    <alternativeName>
        <fullName evidence="5">Diadenosine 5',5'''-P1,P4-tetraphosphate asymmetrical hydrolase</fullName>
    </alternativeName>
</protein>
<dbReference type="SUPFAM" id="SSF55811">
    <property type="entry name" value="Nudix"/>
    <property type="match status" value="1"/>
</dbReference>
<evidence type="ECO:0000256" key="5">
    <source>
        <dbReference type="ARBA" id="ARBA00032644"/>
    </source>
</evidence>
<sequence>MLEERSAGAVLFRLQDREPIYLILHYHAGHWDFPKGNIEQGEDELSTVKREIREETCIDDVEFIQGFRRMVEYMYRRAGRLVHKVVVFYLAKTSKDEVKLSYEHNDYRWGRFDDALNLLTYNNSKIILRDADEFLRGILSS</sequence>
<dbReference type="GO" id="GO:0000166">
    <property type="term" value="F:nucleotide binding"/>
    <property type="evidence" value="ECO:0007669"/>
    <property type="project" value="UniProtKB-KW"/>
</dbReference>
<dbReference type="PANTHER" id="PTHR21340:SF0">
    <property type="entry name" value="BIS(5'-NUCLEOSYL)-TETRAPHOSPHATASE [ASYMMETRICAL]"/>
    <property type="match status" value="1"/>
</dbReference>
<dbReference type="InterPro" id="IPR003565">
    <property type="entry name" value="Tetra_PHTase"/>
</dbReference>
<proteinExistence type="inferred from homology"/>
<dbReference type="Gene3D" id="3.90.79.10">
    <property type="entry name" value="Nucleoside Triphosphate Pyrophosphohydrolase"/>
    <property type="match status" value="1"/>
</dbReference>
<dbReference type="CDD" id="cd03428">
    <property type="entry name" value="NUDIX_Ap4A_Nudt2"/>
    <property type="match status" value="1"/>
</dbReference>
<dbReference type="GO" id="GO:0006754">
    <property type="term" value="P:ATP biosynthetic process"/>
    <property type="evidence" value="ECO:0007669"/>
    <property type="project" value="TreeGrafter"/>
</dbReference>
<comment type="similarity">
    <text evidence="1">Belongs to the Nudix hydrolase family.</text>
</comment>
<evidence type="ECO:0000256" key="2">
    <source>
        <dbReference type="ARBA" id="ARBA00018911"/>
    </source>
</evidence>
<reference evidence="8" key="1">
    <citation type="submission" date="2018-01" db="EMBL/GenBank/DDBJ databases">
        <authorList>
            <person name="Kerou L M."/>
        </authorList>
    </citation>
    <scope>NUCLEOTIDE SEQUENCE [LARGE SCALE GENOMIC DNA]</scope>
    <source>
        <strain evidence="8">SCU2</strain>
    </source>
</reference>
<dbReference type="InterPro" id="IPR051325">
    <property type="entry name" value="Nudix_hydrolase_domain"/>
</dbReference>
<keyword evidence="8" id="KW-1185">Reference proteome</keyword>
<keyword evidence="4" id="KW-0378">Hydrolase</keyword>
<evidence type="ECO:0000313" key="7">
    <source>
        <dbReference type="EMBL" id="SPC34105.1"/>
    </source>
</evidence>
<dbReference type="AlphaFoldDB" id="A0A2K5AR37"/>
<keyword evidence="3" id="KW-0547">Nucleotide-binding</keyword>
<name>A0A2K5AR37_9ARCH</name>
<gene>
    <name evidence="7" type="ORF">NCAV_0928</name>
</gene>
<dbReference type="GO" id="GO:0004081">
    <property type="term" value="F:bis(5'-nucleosyl)-tetraphosphatase (asymmetrical) activity"/>
    <property type="evidence" value="ECO:0007669"/>
    <property type="project" value="TreeGrafter"/>
</dbReference>
<dbReference type="InterPro" id="IPR000086">
    <property type="entry name" value="NUDIX_hydrolase_dom"/>
</dbReference>
<evidence type="ECO:0000256" key="1">
    <source>
        <dbReference type="ARBA" id="ARBA00005582"/>
    </source>
</evidence>
<dbReference type="RefSeq" id="WP_103287164.1">
    <property type="nucleotide sequence ID" value="NZ_LT981265.1"/>
</dbReference>
<dbReference type="PROSITE" id="PS51462">
    <property type="entry name" value="NUDIX"/>
    <property type="match status" value="1"/>
</dbReference>
<dbReference type="InterPro" id="IPR015797">
    <property type="entry name" value="NUDIX_hydrolase-like_dom_sf"/>
</dbReference>
<dbReference type="PANTHER" id="PTHR21340">
    <property type="entry name" value="DIADENOSINE 5,5-P1,P4-TETRAPHOSPHATE PYROPHOSPHOHYDROLASE MUTT"/>
    <property type="match status" value="1"/>
</dbReference>
<dbReference type="EMBL" id="LT981265">
    <property type="protein sequence ID" value="SPC34105.1"/>
    <property type="molecule type" value="Genomic_DNA"/>
</dbReference>
<feature type="domain" description="Nudix hydrolase" evidence="6">
    <location>
        <begin position="2"/>
        <end position="132"/>
    </location>
</feature>
<dbReference type="Proteomes" id="UP000236248">
    <property type="component" value="Chromosome NCAV"/>
</dbReference>
<dbReference type="Pfam" id="PF00293">
    <property type="entry name" value="NUDIX"/>
    <property type="match status" value="1"/>
</dbReference>
<evidence type="ECO:0000256" key="4">
    <source>
        <dbReference type="ARBA" id="ARBA00022801"/>
    </source>
</evidence>
<evidence type="ECO:0000256" key="3">
    <source>
        <dbReference type="ARBA" id="ARBA00022741"/>
    </source>
</evidence>